<dbReference type="InterPro" id="IPR016181">
    <property type="entry name" value="Acyl_CoA_acyltransferase"/>
</dbReference>
<dbReference type="SUPFAM" id="SSF55729">
    <property type="entry name" value="Acyl-CoA N-acyltransferases (Nat)"/>
    <property type="match status" value="1"/>
</dbReference>
<organism evidence="2 3">
    <name type="scientific">Alishewanella maricola</name>
    <dbReference type="NCBI Taxonomy" id="2795740"/>
    <lineage>
        <taxon>Bacteria</taxon>
        <taxon>Pseudomonadati</taxon>
        <taxon>Pseudomonadota</taxon>
        <taxon>Gammaproteobacteria</taxon>
        <taxon>Alteromonadales</taxon>
        <taxon>Alteromonadaceae</taxon>
        <taxon>Alishewanella</taxon>
    </lineage>
</organism>
<evidence type="ECO:0000313" key="2">
    <source>
        <dbReference type="EMBL" id="MCB5227824.1"/>
    </source>
</evidence>
<dbReference type="Proteomes" id="UP000633814">
    <property type="component" value="Unassembled WGS sequence"/>
</dbReference>
<reference evidence="2 3" key="1">
    <citation type="submission" date="2021-10" db="EMBL/GenBank/DDBJ databases">
        <title>Alishewanella koreense sp. nov. isolated from seawater of southwestern coast in South Korea and the proposal for the reclassification of Rheinheimera perlucida and Rheinheimera tuosuensis as Arsukibacterium perlucida and Arsukibacterium tuosuensis.</title>
        <authorList>
            <person name="Kim K.H."/>
            <person name="Ruan W."/>
            <person name="Kim K.R."/>
            <person name="Baek J.H."/>
            <person name="Jeon C.O."/>
        </authorList>
    </citation>
    <scope>NUCLEOTIDE SEQUENCE [LARGE SCALE GENOMIC DNA]</scope>
    <source>
        <strain evidence="2 3">16-MA</strain>
    </source>
</reference>
<keyword evidence="3" id="KW-1185">Reference proteome</keyword>
<dbReference type="Pfam" id="PF00583">
    <property type="entry name" value="Acetyltransf_1"/>
    <property type="match status" value="1"/>
</dbReference>
<feature type="domain" description="N-acetyltransferase" evidence="1">
    <location>
        <begin position="3"/>
        <end position="168"/>
    </location>
</feature>
<dbReference type="PROSITE" id="PS51186">
    <property type="entry name" value="GNAT"/>
    <property type="match status" value="1"/>
</dbReference>
<dbReference type="RefSeq" id="WP_226751883.1">
    <property type="nucleotide sequence ID" value="NZ_JAEINI020000010.1"/>
</dbReference>
<protein>
    <submittedName>
        <fullName evidence="2">GNAT family N-acetyltransferase</fullName>
    </submittedName>
</protein>
<name>A0ABS8C670_9ALTE</name>
<proteinExistence type="predicted"/>
<sequence length="170" mass="18547">MDVRIRLLQADDLAKVVALQDHCYSDDLYEPPALLGTRLKVAAESCWLAENTAGELLGYLFSYPALTQHVTVLASQFERAAAADLLYLHDLAVSEAARGKGIAAILLKQAEQHAAALSLPCLALVAVQKSQRFWHKQGFIAKRLIAEKAQCALHSYGLDAVYMQKPLTSG</sequence>
<dbReference type="CDD" id="cd04301">
    <property type="entry name" value="NAT_SF"/>
    <property type="match status" value="1"/>
</dbReference>
<evidence type="ECO:0000313" key="3">
    <source>
        <dbReference type="Proteomes" id="UP000633814"/>
    </source>
</evidence>
<dbReference type="InterPro" id="IPR000182">
    <property type="entry name" value="GNAT_dom"/>
</dbReference>
<dbReference type="EMBL" id="JAEINI020000010">
    <property type="protein sequence ID" value="MCB5227824.1"/>
    <property type="molecule type" value="Genomic_DNA"/>
</dbReference>
<dbReference type="Gene3D" id="3.40.630.30">
    <property type="match status" value="1"/>
</dbReference>
<comment type="caution">
    <text evidence="2">The sequence shown here is derived from an EMBL/GenBank/DDBJ whole genome shotgun (WGS) entry which is preliminary data.</text>
</comment>
<gene>
    <name evidence="2" type="ORF">JAO78_013480</name>
</gene>
<accession>A0ABS8C670</accession>
<evidence type="ECO:0000259" key="1">
    <source>
        <dbReference type="PROSITE" id="PS51186"/>
    </source>
</evidence>